<reference evidence="1" key="1">
    <citation type="journal article" date="2020" name="Stud. Mycol.">
        <title>101 Dothideomycetes genomes: a test case for predicting lifestyles and emergence of pathogens.</title>
        <authorList>
            <person name="Haridas S."/>
            <person name="Albert R."/>
            <person name="Binder M."/>
            <person name="Bloem J."/>
            <person name="Labutti K."/>
            <person name="Salamov A."/>
            <person name="Andreopoulos B."/>
            <person name="Baker S."/>
            <person name="Barry K."/>
            <person name="Bills G."/>
            <person name="Bluhm B."/>
            <person name="Cannon C."/>
            <person name="Castanera R."/>
            <person name="Culley D."/>
            <person name="Daum C."/>
            <person name="Ezra D."/>
            <person name="Gonzalez J."/>
            <person name="Henrissat B."/>
            <person name="Kuo A."/>
            <person name="Liang C."/>
            <person name="Lipzen A."/>
            <person name="Lutzoni F."/>
            <person name="Magnuson J."/>
            <person name="Mondo S."/>
            <person name="Nolan M."/>
            <person name="Ohm R."/>
            <person name="Pangilinan J."/>
            <person name="Park H.-J."/>
            <person name="Ramirez L."/>
            <person name="Alfaro M."/>
            <person name="Sun H."/>
            <person name="Tritt A."/>
            <person name="Yoshinaga Y."/>
            <person name="Zwiers L.-H."/>
            <person name="Turgeon B."/>
            <person name="Goodwin S."/>
            <person name="Spatafora J."/>
            <person name="Crous P."/>
            <person name="Grigoriev I."/>
        </authorList>
    </citation>
    <scope>NUCLEOTIDE SEQUENCE</scope>
    <source>
        <strain evidence="1">CBS 480.64</strain>
    </source>
</reference>
<dbReference type="OrthoDB" id="2437251at2759"/>
<proteinExistence type="predicted"/>
<gene>
    <name evidence="1" type="ORF">K470DRAFT_161727</name>
</gene>
<dbReference type="AlphaFoldDB" id="A0A6A7BR97"/>
<evidence type="ECO:0000313" key="2">
    <source>
        <dbReference type="Proteomes" id="UP000799421"/>
    </source>
</evidence>
<dbReference type="EMBL" id="MU006034">
    <property type="protein sequence ID" value="KAF2857622.1"/>
    <property type="molecule type" value="Genomic_DNA"/>
</dbReference>
<protein>
    <submittedName>
        <fullName evidence="1">Uncharacterized protein</fullName>
    </submittedName>
</protein>
<dbReference type="Proteomes" id="UP000799421">
    <property type="component" value="Unassembled WGS sequence"/>
</dbReference>
<organism evidence="1 2">
    <name type="scientific">Piedraia hortae CBS 480.64</name>
    <dbReference type="NCBI Taxonomy" id="1314780"/>
    <lineage>
        <taxon>Eukaryota</taxon>
        <taxon>Fungi</taxon>
        <taxon>Dikarya</taxon>
        <taxon>Ascomycota</taxon>
        <taxon>Pezizomycotina</taxon>
        <taxon>Dothideomycetes</taxon>
        <taxon>Dothideomycetidae</taxon>
        <taxon>Capnodiales</taxon>
        <taxon>Piedraiaceae</taxon>
        <taxon>Piedraia</taxon>
    </lineage>
</organism>
<accession>A0A6A7BR97</accession>
<keyword evidence="2" id="KW-1185">Reference proteome</keyword>
<sequence>MSVYPPRFSAVTRMPAKLTNQKVFPEAIIQLCCWHARRAIREPLSSANVTDLTAPSPQIHNKIETERWLAQAHCHVAQTASLTATVVRRRDRRRGKYVDLLREAPTFLLQTHHGLLRSNMSPYRKISNPK</sequence>
<evidence type="ECO:0000313" key="1">
    <source>
        <dbReference type="EMBL" id="KAF2857622.1"/>
    </source>
</evidence>
<name>A0A6A7BR97_9PEZI</name>